<evidence type="ECO:0000259" key="11">
    <source>
        <dbReference type="PROSITE" id="PS50046"/>
    </source>
</evidence>
<gene>
    <name evidence="12" type="primary">bphP</name>
    <name evidence="12" type="ORF">SDC9_01111</name>
</gene>
<dbReference type="GO" id="GO:0006355">
    <property type="term" value="P:regulation of DNA-templated transcription"/>
    <property type="evidence" value="ECO:0007669"/>
    <property type="project" value="InterPro"/>
</dbReference>
<keyword evidence="10" id="KW-0675">Receptor</keyword>
<dbReference type="PANTHER" id="PTHR43065:SF10">
    <property type="entry name" value="PEROXIDE STRESS-ACTIVATED HISTIDINE KINASE MAK3"/>
    <property type="match status" value="1"/>
</dbReference>
<dbReference type="GO" id="GO:0016301">
    <property type="term" value="F:kinase activity"/>
    <property type="evidence" value="ECO:0007669"/>
    <property type="project" value="UniProtKB-KW"/>
</dbReference>
<dbReference type="GO" id="GO:0000160">
    <property type="term" value="P:phosphorelay signal transduction system"/>
    <property type="evidence" value="ECO:0007669"/>
    <property type="project" value="UniProtKB-KW"/>
</dbReference>
<protein>
    <submittedName>
        <fullName evidence="12">Bacteriophytochrome</fullName>
    </submittedName>
</protein>
<keyword evidence="4" id="KW-0808">Transferase</keyword>
<dbReference type="Pfam" id="PF00360">
    <property type="entry name" value="PHY"/>
    <property type="match status" value="1"/>
</dbReference>
<evidence type="ECO:0000256" key="5">
    <source>
        <dbReference type="ARBA" id="ARBA00022741"/>
    </source>
</evidence>
<dbReference type="EMBL" id="VSSQ01000002">
    <property type="protein sequence ID" value="MPL55633.1"/>
    <property type="molecule type" value="Genomic_DNA"/>
</dbReference>
<dbReference type="AlphaFoldDB" id="A0A644SLV6"/>
<dbReference type="PANTHER" id="PTHR43065">
    <property type="entry name" value="SENSOR HISTIDINE KINASE"/>
    <property type="match status" value="1"/>
</dbReference>
<dbReference type="Gene3D" id="3.30.450.20">
    <property type="entry name" value="PAS domain"/>
    <property type="match status" value="1"/>
</dbReference>
<accession>A0A644SLV6</accession>
<dbReference type="InterPro" id="IPR035965">
    <property type="entry name" value="PAS-like_dom_sf"/>
</dbReference>
<dbReference type="PRINTS" id="PR01033">
    <property type="entry name" value="PHYTOCHROME"/>
</dbReference>
<sequence>MMSFQDCHEEKIHIPGKIQDFGYLIVLDKRKKTIKYYSENIISLFKIGEDESLLNADIEIFYDLFSPILNSKIFYSYILKLEDGFKNIEKIKIFGLNYYLVLYTYQDLLFLELEKCVENITSKKNFIHFGEIIEINKSSDIWENLVKNIANLIDFDRVMVYQFLEDESGKVIAEFKNEKLESFLGLHYPENDIPRQARALYLINKKRILSNANSNPVNVVGVSHELDLTFSNIRAMSPIHCEYVRNSGVSSSFSISIIVNNKLWGLVTCHNTVHKHIDLGIRRKAEILTILAANSYMNFIFENQIEEQKRAEEKISVISEIVEKNSLSYLFENHIETLKNIVDSDGLVIYHKNQIYTYGEVPSLAVIQNIKSWTDTHLTESVFVSNDFLRTNGVELSLDNSSAGILVSNFNQCEKNKMVWFRKEFSQEINWAGNPQKNHFIDQDNITKVSPRKSFELFKETSKGTSIFWTNDEVEMIKKLTRKFLNLSAENELLKTIKENNKNMNDFLSNLENIMDNDTLKNNEMLKLEIQKIKNLMNEH</sequence>
<dbReference type="PROSITE" id="PS50046">
    <property type="entry name" value="PHYTOCHROME_2"/>
    <property type="match status" value="1"/>
</dbReference>
<keyword evidence="5" id="KW-0547">Nucleotide-binding</keyword>
<evidence type="ECO:0000256" key="7">
    <source>
        <dbReference type="ARBA" id="ARBA00022840"/>
    </source>
</evidence>
<evidence type="ECO:0000256" key="2">
    <source>
        <dbReference type="ARBA" id="ARBA00022553"/>
    </source>
</evidence>
<dbReference type="InterPro" id="IPR001294">
    <property type="entry name" value="Phytochrome"/>
</dbReference>
<evidence type="ECO:0000256" key="6">
    <source>
        <dbReference type="ARBA" id="ARBA00022777"/>
    </source>
</evidence>
<dbReference type="SUPFAM" id="SSF55785">
    <property type="entry name" value="PYP-like sensor domain (PAS domain)"/>
    <property type="match status" value="1"/>
</dbReference>
<dbReference type="GO" id="GO:0009584">
    <property type="term" value="P:detection of visible light"/>
    <property type="evidence" value="ECO:0007669"/>
    <property type="project" value="InterPro"/>
</dbReference>
<dbReference type="SUPFAM" id="SSF55781">
    <property type="entry name" value="GAF domain-like"/>
    <property type="match status" value="2"/>
</dbReference>
<evidence type="ECO:0000256" key="1">
    <source>
        <dbReference type="ARBA" id="ARBA00022543"/>
    </source>
</evidence>
<evidence type="ECO:0000256" key="4">
    <source>
        <dbReference type="ARBA" id="ARBA00022679"/>
    </source>
</evidence>
<dbReference type="GO" id="GO:0009881">
    <property type="term" value="F:photoreceptor activity"/>
    <property type="evidence" value="ECO:0007669"/>
    <property type="project" value="UniProtKB-KW"/>
</dbReference>
<evidence type="ECO:0000313" key="12">
    <source>
        <dbReference type="EMBL" id="MPL55633.1"/>
    </source>
</evidence>
<dbReference type="InterPro" id="IPR029016">
    <property type="entry name" value="GAF-like_dom_sf"/>
</dbReference>
<dbReference type="InterPro" id="IPR043150">
    <property type="entry name" value="Phytochrome_PHY_sf"/>
</dbReference>
<keyword evidence="1" id="KW-0600">Photoreceptor protein</keyword>
<dbReference type="Pfam" id="PF01590">
    <property type="entry name" value="GAF"/>
    <property type="match status" value="1"/>
</dbReference>
<dbReference type="Gene3D" id="3.30.450.40">
    <property type="match status" value="1"/>
</dbReference>
<evidence type="ECO:0000256" key="9">
    <source>
        <dbReference type="ARBA" id="ARBA00023012"/>
    </source>
</evidence>
<evidence type="ECO:0000256" key="8">
    <source>
        <dbReference type="ARBA" id="ARBA00022991"/>
    </source>
</evidence>
<dbReference type="GO" id="GO:0005524">
    <property type="term" value="F:ATP binding"/>
    <property type="evidence" value="ECO:0007669"/>
    <property type="project" value="UniProtKB-KW"/>
</dbReference>
<keyword evidence="7" id="KW-0067">ATP-binding</keyword>
<reference evidence="12" key="1">
    <citation type="submission" date="2019-08" db="EMBL/GenBank/DDBJ databases">
        <authorList>
            <person name="Kucharzyk K."/>
            <person name="Murdoch R.W."/>
            <person name="Higgins S."/>
            <person name="Loffler F."/>
        </authorList>
    </citation>
    <scope>NUCLEOTIDE SEQUENCE</scope>
</reference>
<name>A0A644SLV6_9ZZZZ</name>
<evidence type="ECO:0000256" key="10">
    <source>
        <dbReference type="ARBA" id="ARBA00023170"/>
    </source>
</evidence>
<keyword evidence="9" id="KW-0902">Two-component regulatory system</keyword>
<comment type="caution">
    <text evidence="12">The sequence shown here is derived from an EMBL/GenBank/DDBJ whole genome shotgun (WGS) entry which is preliminary data.</text>
</comment>
<dbReference type="InterPro" id="IPR003018">
    <property type="entry name" value="GAF"/>
</dbReference>
<dbReference type="InterPro" id="IPR013654">
    <property type="entry name" value="PAS_2"/>
</dbReference>
<feature type="domain" description="Phytochrome chromophore attachment site" evidence="11">
    <location>
        <begin position="137"/>
        <end position="294"/>
    </location>
</feature>
<dbReference type="Gene3D" id="3.30.450.270">
    <property type="match status" value="1"/>
</dbReference>
<keyword evidence="8" id="KW-0157">Chromophore</keyword>
<dbReference type="Pfam" id="PF08446">
    <property type="entry name" value="PAS_2"/>
    <property type="match status" value="1"/>
</dbReference>
<evidence type="ECO:0000256" key="3">
    <source>
        <dbReference type="ARBA" id="ARBA00022606"/>
    </source>
</evidence>
<keyword evidence="3" id="KW-0716">Sensory transduction</keyword>
<proteinExistence type="predicted"/>
<keyword evidence="6" id="KW-0418">Kinase</keyword>
<dbReference type="InterPro" id="IPR013515">
    <property type="entry name" value="Phytochrome_cen-reg"/>
</dbReference>
<organism evidence="12">
    <name type="scientific">bioreactor metagenome</name>
    <dbReference type="NCBI Taxonomy" id="1076179"/>
    <lineage>
        <taxon>unclassified sequences</taxon>
        <taxon>metagenomes</taxon>
        <taxon>ecological metagenomes</taxon>
    </lineage>
</organism>
<keyword evidence="2" id="KW-0597">Phosphoprotein</keyword>
<dbReference type="InterPro" id="IPR016132">
    <property type="entry name" value="Phyto_chromo_attachment"/>
</dbReference>